<keyword evidence="1 2" id="KW-0732">Signal</keyword>
<evidence type="ECO:0000256" key="2">
    <source>
        <dbReference type="SAM" id="SignalP"/>
    </source>
</evidence>
<dbReference type="PROSITE" id="PS51257">
    <property type="entry name" value="PROKAR_LIPOPROTEIN"/>
    <property type="match status" value="1"/>
</dbReference>
<comment type="caution">
    <text evidence="4">The sequence shown here is derived from an EMBL/GenBank/DDBJ whole genome shotgun (WGS) entry which is preliminary data.</text>
</comment>
<gene>
    <name evidence="4" type="ORF">FHS90_000649</name>
</gene>
<reference evidence="4 5" key="1">
    <citation type="submission" date="2020-08" db="EMBL/GenBank/DDBJ databases">
        <title>Genomic Encyclopedia of Type Strains, Phase IV (KMG-IV): sequencing the most valuable type-strain genomes for metagenomic binning, comparative biology and taxonomic classification.</title>
        <authorList>
            <person name="Goeker M."/>
        </authorList>
    </citation>
    <scope>NUCLEOTIDE SEQUENCE [LARGE SCALE GENOMIC DNA]</scope>
    <source>
        <strain evidence="4 5">DSM 29854</strain>
    </source>
</reference>
<dbReference type="InterPro" id="IPR032812">
    <property type="entry name" value="SbsA_Ig"/>
</dbReference>
<dbReference type="Gene3D" id="2.60.40.1120">
    <property type="entry name" value="Carboxypeptidase-like, regulatory domain"/>
    <property type="match status" value="1"/>
</dbReference>
<feature type="chain" id="PRO_5033016695" evidence="2">
    <location>
        <begin position="24"/>
        <end position="532"/>
    </location>
</feature>
<keyword evidence="5" id="KW-1185">Reference proteome</keyword>
<evidence type="ECO:0000259" key="3">
    <source>
        <dbReference type="Pfam" id="PF13205"/>
    </source>
</evidence>
<dbReference type="EMBL" id="JACJIQ010000002">
    <property type="protein sequence ID" value="MBA9075947.1"/>
    <property type="molecule type" value="Genomic_DNA"/>
</dbReference>
<accession>A0A839GLY1</accession>
<feature type="signal peptide" evidence="2">
    <location>
        <begin position="1"/>
        <end position="23"/>
    </location>
</feature>
<evidence type="ECO:0000313" key="4">
    <source>
        <dbReference type="EMBL" id="MBA9075947.1"/>
    </source>
</evidence>
<feature type="domain" description="SbsA Ig-like" evidence="3">
    <location>
        <begin position="32"/>
        <end position="131"/>
    </location>
</feature>
<dbReference type="RefSeq" id="WP_182511695.1">
    <property type="nucleotide sequence ID" value="NZ_JACJIQ010000002.1"/>
</dbReference>
<name>A0A839GLY1_9BACT</name>
<dbReference type="SUPFAM" id="SSF49452">
    <property type="entry name" value="Starch-binding domain-like"/>
    <property type="match status" value="1"/>
</dbReference>
<protein>
    <submittedName>
        <fullName evidence="4">Uncharacterized protein (DUF2141 family)</fullName>
    </submittedName>
</protein>
<dbReference type="GO" id="GO:0030246">
    <property type="term" value="F:carbohydrate binding"/>
    <property type="evidence" value="ECO:0007669"/>
    <property type="project" value="InterPro"/>
</dbReference>
<dbReference type="AlphaFoldDB" id="A0A839GLY1"/>
<sequence length="532" mass="59341">MKKQLKNAVYWVSLLMITGCANIGSPSGGPKDVTAPKLLSTNPKDGQTNVKPKTIVLTFNEAIQTIDLYRQLIVAPYTEATFKEKIKDGTLELEFTQPWEENTTYSLNFRNSIADVTEKNLAKSVVITFSTGSQLDSGRVSGTVKALYSATVPKDVNVLLYPTRDTAQIRNGRPLYVTTADSTGTFSFRNIKVGNYYIYALSETNNNLRYDNESELIAYASDSIVVQPAVEELTIILHTQDITPPRVITKRSFTNVYEVEYAEGLTNVQITSIEPTPSEARWTLTENGKTVRVYPVVAEEQKWLFLATDSASIQRTDTVTTRLSGKAAPRTIKNFEVLNGTAVKATDTLKLRFELPTKVINPAGAVTLVFDTTTTVTTTDAKQLRWNKNQTEATLLLPLQATRQISLSIDTTKIVPFIGAPYASATTKLQVIKKTNTGSLKVVTSTTEKNYTIQLLRENKVVREARNVKTVLWENLVPAKYQVRVLVDTNGNGKWDNGLLSQRRQPEPVILHPEIYEIRADWEIEMSPPLTF</sequence>
<proteinExistence type="predicted"/>
<dbReference type="Pfam" id="PF13205">
    <property type="entry name" value="Big_5"/>
    <property type="match status" value="1"/>
</dbReference>
<dbReference type="Proteomes" id="UP000563094">
    <property type="component" value="Unassembled WGS sequence"/>
</dbReference>
<organism evidence="4 5">
    <name type="scientific">Rufibacter quisquiliarum</name>
    <dbReference type="NCBI Taxonomy" id="1549639"/>
    <lineage>
        <taxon>Bacteria</taxon>
        <taxon>Pseudomonadati</taxon>
        <taxon>Bacteroidota</taxon>
        <taxon>Cytophagia</taxon>
        <taxon>Cytophagales</taxon>
        <taxon>Hymenobacteraceae</taxon>
        <taxon>Rufibacter</taxon>
    </lineage>
</organism>
<dbReference type="InterPro" id="IPR013784">
    <property type="entry name" value="Carb-bd-like_fold"/>
</dbReference>
<evidence type="ECO:0000256" key="1">
    <source>
        <dbReference type="ARBA" id="ARBA00022729"/>
    </source>
</evidence>
<evidence type="ECO:0000313" key="5">
    <source>
        <dbReference type="Proteomes" id="UP000563094"/>
    </source>
</evidence>